<dbReference type="EMBL" id="JAEEGC010000170">
    <property type="protein sequence ID" value="MBV7276340.1"/>
    <property type="molecule type" value="Genomic_DNA"/>
</dbReference>
<dbReference type="RefSeq" id="WP_218323392.1">
    <property type="nucleotide sequence ID" value="NZ_JAEEGC010000170.1"/>
</dbReference>
<keyword evidence="1" id="KW-1133">Transmembrane helix</keyword>
<protein>
    <submittedName>
        <fullName evidence="2">SoxR reducing system RseC family protein</fullName>
    </submittedName>
</protein>
<gene>
    <name evidence="2" type="ORF">I6U48_25990</name>
</gene>
<dbReference type="PANTHER" id="PTHR35867:SF1">
    <property type="entry name" value="PROTEIN RSEC"/>
    <property type="match status" value="1"/>
</dbReference>
<proteinExistence type="predicted"/>
<feature type="transmembrane region" description="Helical" evidence="1">
    <location>
        <begin position="98"/>
        <end position="119"/>
    </location>
</feature>
<feature type="transmembrane region" description="Helical" evidence="1">
    <location>
        <begin position="67"/>
        <end position="86"/>
    </location>
</feature>
<dbReference type="PANTHER" id="PTHR35867">
    <property type="entry name" value="PROTEIN RSEC"/>
    <property type="match status" value="1"/>
</dbReference>
<reference evidence="2" key="1">
    <citation type="submission" date="2020-12" db="EMBL/GenBank/DDBJ databases">
        <title>Clostridium thailandense sp. nov., a novel acetogenic bacterium isolated from peat land soil in Thailand.</title>
        <authorList>
            <person name="Chaikitkaew S."/>
            <person name="Birkeland N.K."/>
        </authorList>
    </citation>
    <scope>NUCLEOTIDE SEQUENCE</scope>
    <source>
        <strain evidence="2">PL3</strain>
    </source>
</reference>
<keyword evidence="1" id="KW-0472">Membrane</keyword>
<name>A0A949U2Q0_9CLOT</name>
<evidence type="ECO:0000256" key="1">
    <source>
        <dbReference type="SAM" id="Phobius"/>
    </source>
</evidence>
<dbReference type="InterPro" id="IPR026268">
    <property type="entry name" value="RseC"/>
</dbReference>
<evidence type="ECO:0000313" key="2">
    <source>
        <dbReference type="EMBL" id="MBV7276340.1"/>
    </source>
</evidence>
<accession>A0A949U2Q0</accession>
<organism evidence="2 3">
    <name type="scientific">Clostridium thailandense</name>
    <dbReference type="NCBI Taxonomy" id="2794346"/>
    <lineage>
        <taxon>Bacteria</taxon>
        <taxon>Bacillati</taxon>
        <taxon>Bacillota</taxon>
        <taxon>Clostridia</taxon>
        <taxon>Eubacteriales</taxon>
        <taxon>Clostridiaceae</taxon>
        <taxon>Clostridium</taxon>
    </lineage>
</organism>
<dbReference type="Proteomes" id="UP000694308">
    <property type="component" value="Unassembled WGS sequence"/>
</dbReference>
<dbReference type="AlphaFoldDB" id="A0A949U2Q0"/>
<evidence type="ECO:0000313" key="3">
    <source>
        <dbReference type="Proteomes" id="UP000694308"/>
    </source>
</evidence>
<sequence>MKTESEGTVIEVAGNTAKIKTNRHGDCKNCGACPGDQAMVVDALNPLGAKAGQRVTFEIKQTNMLKAAFIVYILPLISIFIGAIFGTMIAQRIELKTIILQIVGAAVAFTLSILYIKFFEKSTRSNEKMQPVITSIVSKN</sequence>
<keyword evidence="3" id="KW-1185">Reference proteome</keyword>
<keyword evidence="1" id="KW-0812">Transmembrane</keyword>
<dbReference type="PIRSF" id="PIRSF004923">
    <property type="entry name" value="RseC"/>
    <property type="match status" value="1"/>
</dbReference>
<dbReference type="InterPro" id="IPR007359">
    <property type="entry name" value="SigmaE_reg_RseC_MucC"/>
</dbReference>
<dbReference type="Pfam" id="PF04246">
    <property type="entry name" value="RseC_MucC"/>
    <property type="match status" value="1"/>
</dbReference>
<comment type="caution">
    <text evidence="2">The sequence shown here is derived from an EMBL/GenBank/DDBJ whole genome shotgun (WGS) entry which is preliminary data.</text>
</comment>